<sequence length="98" mass="11393">MYKLIFCFMIKSILAITKVPILRNLKYPVCVNCVHFIEHTNNYPYDSLPDSREFGKCKMFGEIDLITGTIEYDYAKNCRETSKKCGTNASCYEEKTKI</sequence>
<proteinExistence type="predicted"/>
<accession>A0A6C0HRY6</accession>
<evidence type="ECO:0000313" key="1">
    <source>
        <dbReference type="EMBL" id="QHT83488.1"/>
    </source>
</evidence>
<reference evidence="1" key="1">
    <citation type="journal article" date="2020" name="Nature">
        <title>Giant virus diversity and host interactions through global metagenomics.</title>
        <authorList>
            <person name="Schulz F."/>
            <person name="Roux S."/>
            <person name="Paez-Espino D."/>
            <person name="Jungbluth S."/>
            <person name="Walsh D.A."/>
            <person name="Denef V.J."/>
            <person name="McMahon K.D."/>
            <person name="Konstantinidis K.T."/>
            <person name="Eloe-Fadrosh E.A."/>
            <person name="Kyrpides N.C."/>
            <person name="Woyke T."/>
        </authorList>
    </citation>
    <scope>NUCLEOTIDE SEQUENCE</scope>
    <source>
        <strain evidence="1">GVMAG-M-3300023184-168</strain>
    </source>
</reference>
<organism evidence="1">
    <name type="scientific">viral metagenome</name>
    <dbReference type="NCBI Taxonomy" id="1070528"/>
    <lineage>
        <taxon>unclassified sequences</taxon>
        <taxon>metagenomes</taxon>
        <taxon>organismal metagenomes</taxon>
    </lineage>
</organism>
<protein>
    <submittedName>
        <fullName evidence="1">Uncharacterized protein</fullName>
    </submittedName>
</protein>
<dbReference type="EMBL" id="MN740010">
    <property type="protein sequence ID" value="QHT83488.1"/>
    <property type="molecule type" value="Genomic_DNA"/>
</dbReference>
<name>A0A6C0HRY6_9ZZZZ</name>
<dbReference type="AlphaFoldDB" id="A0A6C0HRY6"/>